<accession>A0ABT3ZHV6</accession>
<protein>
    <submittedName>
        <fullName evidence="1">Uncharacterized protein</fullName>
    </submittedName>
</protein>
<evidence type="ECO:0000313" key="1">
    <source>
        <dbReference type="EMBL" id="MCY0386101.1"/>
    </source>
</evidence>
<gene>
    <name evidence="1" type="ORF">OVY01_02335</name>
</gene>
<comment type="caution">
    <text evidence="1">The sequence shown here is derived from an EMBL/GenBank/DDBJ whole genome shotgun (WGS) entry which is preliminary data.</text>
</comment>
<dbReference type="EMBL" id="JAPMXC010000001">
    <property type="protein sequence ID" value="MCY0386101.1"/>
    <property type="molecule type" value="Genomic_DNA"/>
</dbReference>
<keyword evidence="2" id="KW-1185">Reference proteome</keyword>
<reference evidence="1" key="1">
    <citation type="submission" date="2022-11" db="EMBL/GenBank/DDBJ databases">
        <title>Robbsia betulipollinis sp. nov., isolated from pollen of birch (Betula pendula).</title>
        <authorList>
            <person name="Shi H."/>
            <person name="Ambika Manirajan B."/>
            <person name="Ratering S."/>
            <person name="Geissler-Plaum R."/>
            <person name="Schnell S."/>
        </authorList>
    </citation>
    <scope>NUCLEOTIDE SEQUENCE</scope>
    <source>
        <strain evidence="1">Bb-Pol-6</strain>
    </source>
</reference>
<evidence type="ECO:0000313" key="2">
    <source>
        <dbReference type="Proteomes" id="UP001082899"/>
    </source>
</evidence>
<sequence length="73" mass="8392">MSARQHTNNGKNNFFRSVNEASMVVLIEKIDYFFRDAKVLYAAARSLELEHGENIPSEDQTASLPFFRPMRLA</sequence>
<dbReference type="Proteomes" id="UP001082899">
    <property type="component" value="Unassembled WGS sequence"/>
</dbReference>
<proteinExistence type="predicted"/>
<name>A0ABT3ZHV6_9BURK</name>
<dbReference type="RefSeq" id="WP_267847762.1">
    <property type="nucleotide sequence ID" value="NZ_JAPMXC010000001.1"/>
</dbReference>
<organism evidence="1 2">
    <name type="scientific">Robbsia betulipollinis</name>
    <dbReference type="NCBI Taxonomy" id="2981849"/>
    <lineage>
        <taxon>Bacteria</taxon>
        <taxon>Pseudomonadati</taxon>
        <taxon>Pseudomonadota</taxon>
        <taxon>Betaproteobacteria</taxon>
        <taxon>Burkholderiales</taxon>
        <taxon>Burkholderiaceae</taxon>
        <taxon>Robbsia</taxon>
    </lineage>
</organism>